<name>A0ABQ9GR28_9NEOP</name>
<reference evidence="1 2" key="1">
    <citation type="submission" date="2023-02" db="EMBL/GenBank/DDBJ databases">
        <title>LHISI_Scaffold_Assembly.</title>
        <authorList>
            <person name="Stuart O.P."/>
            <person name="Cleave R."/>
            <person name="Magrath M.J.L."/>
            <person name="Mikheyev A.S."/>
        </authorList>
    </citation>
    <scope>NUCLEOTIDE SEQUENCE [LARGE SCALE GENOMIC DNA]</scope>
    <source>
        <strain evidence="1">Daus_M_001</strain>
        <tissue evidence="1">Leg muscle</tissue>
    </source>
</reference>
<evidence type="ECO:0000313" key="2">
    <source>
        <dbReference type="Proteomes" id="UP001159363"/>
    </source>
</evidence>
<gene>
    <name evidence="1" type="ORF">PR048_025335</name>
</gene>
<organism evidence="1 2">
    <name type="scientific">Dryococelus australis</name>
    <dbReference type="NCBI Taxonomy" id="614101"/>
    <lineage>
        <taxon>Eukaryota</taxon>
        <taxon>Metazoa</taxon>
        <taxon>Ecdysozoa</taxon>
        <taxon>Arthropoda</taxon>
        <taxon>Hexapoda</taxon>
        <taxon>Insecta</taxon>
        <taxon>Pterygota</taxon>
        <taxon>Neoptera</taxon>
        <taxon>Polyneoptera</taxon>
        <taxon>Phasmatodea</taxon>
        <taxon>Verophasmatodea</taxon>
        <taxon>Anareolatae</taxon>
        <taxon>Phasmatidae</taxon>
        <taxon>Eurycanthinae</taxon>
        <taxon>Dryococelus</taxon>
    </lineage>
</organism>
<protein>
    <submittedName>
        <fullName evidence="1">Uncharacterized protein</fullName>
    </submittedName>
</protein>
<accession>A0ABQ9GR28</accession>
<keyword evidence="2" id="KW-1185">Reference proteome</keyword>
<proteinExistence type="predicted"/>
<dbReference type="Proteomes" id="UP001159363">
    <property type="component" value="Chromosome 9"/>
</dbReference>
<comment type="caution">
    <text evidence="1">The sequence shown here is derived from an EMBL/GenBank/DDBJ whole genome shotgun (WGS) entry which is preliminary data.</text>
</comment>
<dbReference type="EMBL" id="JARBHB010000010">
    <property type="protein sequence ID" value="KAJ8874475.1"/>
    <property type="molecule type" value="Genomic_DNA"/>
</dbReference>
<sequence>MRLLFYESGWPKLYFWPGAHQRREVSLVGLGNRGKPLVTHLLYHRWTTDTSRRQAVTSRIPGTSAPVIPLIALFFPPKLHIIHTDMAWRGFPCGSLRPRIHLTANFHFGWRHTEKDAFRHSTLPSYRCDISQYGLIPWLIEGGFLLIGVWQCECRLQQPAVLTEQQWNARPKQTRVSRKDPPDSGNIRHVSHMRKSWGYAAGKFTFIKCGIVNSPLQSSSLPVALFTAPMLAVADFPLAGHFSRRGHLLSLVADTPATSFVQQTPARRPDAPFIAAGLDLEGSPHPECLIDTRYPRPGEPRALLGITGTLSKHSFVKKPPRLRLQLIARAHQRRLSPSHLFLLLFLRVKHSAEDTECVGRKEVGGGGDHGVASERLLREGATVAEREASRLTIFACENRAGLSAACLWDVPFPPHLNSGAAQYSPQSPSSALNTSLLRAAQISPLTLVRRVLAALQIRAKRNDMKSVSLLLQLIERINATQLTIDRYTQGCSHGPSYTMATQSLTAAMHAYTHEFLSSLTYWVKL</sequence>
<evidence type="ECO:0000313" key="1">
    <source>
        <dbReference type="EMBL" id="KAJ8874475.1"/>
    </source>
</evidence>